<keyword evidence="3" id="KW-0597">Phosphoprotein</keyword>
<sequence>MNIIEKVQFWAEKPCFDAETQAEAKNLLAAENTNEREECFGSFLEFGTGGLRGIMGIGTNRINRYTLQMATEGVARIIKNKKNESSAKGVVVGYDSRHFSFEFAKVTSEVLAAHGIPVFLFRSIAPTPLVSCEILRRKVIAGIIITASHNPPEYNGYKVYWENGGLIVPPEDSQIIEEVRNINRIDKIPTISFENALQNEIVEWIDNEADEYYLKTVRKLSLGLRENNKDLGVIYTPLHGTGGRLVPELLRQQGFENVKVVKEQMFPDGDFRTVGSPNPEDKDAFKMAVEQATDDDDLILANDPDADRLGVMVRDKEKQWHWLTGNQIGILILDSIISTLHQQNRFPKKGVIITTVVTSPLVSKMARNNRLDLVEVLTGFKWIRQAALRYEEEVDGKFLFGMEESHGYLMGSHSGDKDGIWASMAFAEMVATLKKSNLTVIDRLSQIHQQYGAHLDTLRTQTFTGTEGLEKIQQIMRKLRNSPPKSVAGQTVVKITDYLENTIICADATKNLQGPGLPKSNVISLELSDNTRITARPSGTEPKIKYYFNLHGKNSALLHERLVEIQAEFLSDQ</sequence>
<feature type="domain" description="Alpha-D-phosphohexomutase alpha/beta/alpha" evidence="8">
    <location>
        <begin position="45"/>
        <end position="182"/>
    </location>
</feature>
<comment type="cofactor">
    <cofactor evidence="1">
        <name>Mg(2+)</name>
        <dbReference type="ChEBI" id="CHEBI:18420"/>
    </cofactor>
</comment>
<comment type="similarity">
    <text evidence="2 7">Belongs to the phosphohexose mutase family.</text>
</comment>
<keyword evidence="4 7" id="KW-0479">Metal-binding</keyword>
<dbReference type="PANTHER" id="PTHR45745:SF1">
    <property type="entry name" value="PHOSPHOGLUCOMUTASE 2B-RELATED"/>
    <property type="match status" value="1"/>
</dbReference>
<dbReference type="Pfam" id="PF02879">
    <property type="entry name" value="PGM_PMM_II"/>
    <property type="match status" value="1"/>
</dbReference>
<evidence type="ECO:0000256" key="2">
    <source>
        <dbReference type="ARBA" id="ARBA00010231"/>
    </source>
</evidence>
<dbReference type="PRINTS" id="PR00509">
    <property type="entry name" value="PGMPMM"/>
</dbReference>
<evidence type="ECO:0000256" key="1">
    <source>
        <dbReference type="ARBA" id="ARBA00001946"/>
    </source>
</evidence>
<dbReference type="InterPro" id="IPR016055">
    <property type="entry name" value="A-D-PHexomutase_a/b/a-I/II/III"/>
</dbReference>
<dbReference type="InterPro" id="IPR005845">
    <property type="entry name" value="A-D-PHexomutase_a/b/a-II"/>
</dbReference>
<reference evidence="11" key="1">
    <citation type="journal article" date="2014" name="Genome Biol. Evol.">
        <title>Pangenome evidence for extensive interdomain horizontal transfer affecting lineage core and shell genes in uncultured planktonic thaumarchaeota and euryarchaeota.</title>
        <authorList>
            <person name="Deschamps P."/>
            <person name="Zivanovic Y."/>
            <person name="Moreira D."/>
            <person name="Rodriguez-Valera F."/>
            <person name="Lopez-Garcia P."/>
        </authorList>
    </citation>
    <scope>NUCLEOTIDE SEQUENCE</scope>
</reference>
<dbReference type="SUPFAM" id="SSF55957">
    <property type="entry name" value="Phosphoglucomutase, C-terminal domain"/>
    <property type="match status" value="1"/>
</dbReference>
<dbReference type="Gene3D" id="3.30.310.50">
    <property type="entry name" value="Alpha-D-phosphohexomutase, C-terminal domain"/>
    <property type="match status" value="1"/>
</dbReference>
<organism evidence="11">
    <name type="scientific">uncultured marine group II/III euryarchaeote AD1000_29_E08</name>
    <dbReference type="NCBI Taxonomy" id="1457749"/>
    <lineage>
        <taxon>Archaea</taxon>
        <taxon>Methanobacteriati</taxon>
        <taxon>Methanobacteriota</taxon>
        <taxon>environmental samples</taxon>
    </lineage>
</organism>
<evidence type="ECO:0000259" key="8">
    <source>
        <dbReference type="Pfam" id="PF02878"/>
    </source>
</evidence>
<dbReference type="EMBL" id="KF900379">
    <property type="protein sequence ID" value="AIE92899.1"/>
    <property type="molecule type" value="Genomic_DNA"/>
</dbReference>
<evidence type="ECO:0000256" key="4">
    <source>
        <dbReference type="ARBA" id="ARBA00022723"/>
    </source>
</evidence>
<evidence type="ECO:0000259" key="9">
    <source>
        <dbReference type="Pfam" id="PF02879"/>
    </source>
</evidence>
<evidence type="ECO:0000256" key="6">
    <source>
        <dbReference type="ARBA" id="ARBA00023235"/>
    </source>
</evidence>
<dbReference type="InterPro" id="IPR036900">
    <property type="entry name" value="A-D-PHexomutase_C_sf"/>
</dbReference>
<proteinExistence type="inferred from homology"/>
<dbReference type="InterPro" id="IPR005841">
    <property type="entry name" value="Alpha-D-phosphohexomutase_SF"/>
</dbReference>
<accession>A0A075FNE8</accession>
<evidence type="ECO:0000256" key="3">
    <source>
        <dbReference type="ARBA" id="ARBA00022553"/>
    </source>
</evidence>
<dbReference type="GO" id="GO:0000287">
    <property type="term" value="F:magnesium ion binding"/>
    <property type="evidence" value="ECO:0007669"/>
    <property type="project" value="InterPro"/>
</dbReference>
<dbReference type="InterPro" id="IPR016066">
    <property type="entry name" value="A-D-PHexomutase_CS"/>
</dbReference>
<feature type="domain" description="Alpha-D-phosphohexomutase alpha/beta/alpha" evidence="10">
    <location>
        <begin position="325"/>
        <end position="441"/>
    </location>
</feature>
<evidence type="ECO:0000256" key="7">
    <source>
        <dbReference type="RuleBase" id="RU004326"/>
    </source>
</evidence>
<keyword evidence="6" id="KW-0413">Isomerase</keyword>
<evidence type="ECO:0000259" key="10">
    <source>
        <dbReference type="Pfam" id="PF02880"/>
    </source>
</evidence>
<dbReference type="PANTHER" id="PTHR45745">
    <property type="entry name" value="PHOSPHOMANNOMUTASE 45A"/>
    <property type="match status" value="1"/>
</dbReference>
<dbReference type="GO" id="GO:0005975">
    <property type="term" value="P:carbohydrate metabolic process"/>
    <property type="evidence" value="ECO:0007669"/>
    <property type="project" value="InterPro"/>
</dbReference>
<evidence type="ECO:0000256" key="5">
    <source>
        <dbReference type="ARBA" id="ARBA00022842"/>
    </source>
</evidence>
<dbReference type="SUPFAM" id="SSF53738">
    <property type="entry name" value="Phosphoglucomutase, first 3 domains"/>
    <property type="match status" value="3"/>
</dbReference>
<dbReference type="PROSITE" id="PS00710">
    <property type="entry name" value="PGM_PMM"/>
    <property type="match status" value="1"/>
</dbReference>
<protein>
    <submittedName>
        <fullName evidence="11">Phosphomannomutase</fullName>
    </submittedName>
</protein>
<dbReference type="GO" id="GO:0006166">
    <property type="term" value="P:purine ribonucleoside salvage"/>
    <property type="evidence" value="ECO:0007669"/>
    <property type="project" value="TreeGrafter"/>
</dbReference>
<name>A0A075FNE8_9EURY</name>
<evidence type="ECO:0000313" key="11">
    <source>
        <dbReference type="EMBL" id="AIE92899.1"/>
    </source>
</evidence>
<dbReference type="CDD" id="cd05799">
    <property type="entry name" value="PGM2"/>
    <property type="match status" value="1"/>
</dbReference>
<keyword evidence="5 7" id="KW-0460">Magnesium</keyword>
<dbReference type="Pfam" id="PF02878">
    <property type="entry name" value="PGM_PMM_I"/>
    <property type="match status" value="1"/>
</dbReference>
<dbReference type="Gene3D" id="3.40.120.10">
    <property type="entry name" value="Alpha-D-Glucose-1,6-Bisphosphate, subunit A, domain 3"/>
    <property type="match status" value="3"/>
</dbReference>
<dbReference type="InterPro" id="IPR005846">
    <property type="entry name" value="A-D-PHexomutase_a/b/a-III"/>
</dbReference>
<dbReference type="AlphaFoldDB" id="A0A075FNE8"/>
<dbReference type="Pfam" id="PF02880">
    <property type="entry name" value="PGM_PMM_III"/>
    <property type="match status" value="1"/>
</dbReference>
<dbReference type="InterPro" id="IPR005844">
    <property type="entry name" value="A-D-PHexomutase_a/b/a-I"/>
</dbReference>
<dbReference type="GO" id="GO:0008973">
    <property type="term" value="F:phosphopentomutase activity"/>
    <property type="evidence" value="ECO:0007669"/>
    <property type="project" value="TreeGrafter"/>
</dbReference>
<feature type="domain" description="Alpha-D-phosphohexomutase alpha/beta/alpha" evidence="9">
    <location>
        <begin position="213"/>
        <end position="315"/>
    </location>
</feature>